<evidence type="ECO:0000313" key="2">
    <source>
        <dbReference type="EMBL" id="VDS06028.1"/>
    </source>
</evidence>
<keyword evidence="3" id="KW-1185">Reference proteome</keyword>
<dbReference type="HAMAP" id="MF_00827">
    <property type="entry name" value="UPF0386"/>
    <property type="match status" value="1"/>
</dbReference>
<reference evidence="2 3" key="1">
    <citation type="submission" date="2018-12" db="EMBL/GenBank/DDBJ databases">
        <authorList>
            <person name="Criscuolo A."/>
        </authorList>
    </citation>
    <scope>NUCLEOTIDE SEQUENCE [LARGE SCALE GENOMIC DNA]</scope>
    <source>
        <strain evidence="2">ACIP1116281</strain>
    </source>
</reference>
<comment type="similarity">
    <text evidence="1">Belongs to the UPF0386 family.</text>
</comment>
<name>A0A3S4D763_9HYPH</name>
<dbReference type="Proteomes" id="UP000268844">
    <property type="component" value="Unassembled WGS sequence"/>
</dbReference>
<evidence type="ECO:0000313" key="3">
    <source>
        <dbReference type="Proteomes" id="UP000268844"/>
    </source>
</evidence>
<sequence>MDISRNEQRVLHALAQGGRIAVIRDQRGKIAEFEFFNRDGWLMSGLTPLIFNKLRAKKAIRSQGGGPYSITRRGLELVRSQVDNR</sequence>
<dbReference type="NCBIfam" id="NF010240">
    <property type="entry name" value="PRK13687.1"/>
    <property type="match status" value="1"/>
</dbReference>
<dbReference type="OrthoDB" id="7204880at2"/>
<protein>
    <recommendedName>
        <fullName evidence="1">UPF0386 protein DEVEQU_03176</fullName>
    </recommendedName>
</protein>
<gene>
    <name evidence="2" type="ORF">DEVEQU_03176</name>
</gene>
<dbReference type="InterPro" id="IPR018654">
    <property type="entry name" value="YjhX_toxin"/>
</dbReference>
<proteinExistence type="inferred from homology"/>
<evidence type="ECO:0000256" key="1">
    <source>
        <dbReference type="HAMAP-Rule" id="MF_00827"/>
    </source>
</evidence>
<organism evidence="2 3">
    <name type="scientific">Devosia equisanguinis</name>
    <dbReference type="NCBI Taxonomy" id="2490941"/>
    <lineage>
        <taxon>Bacteria</taxon>
        <taxon>Pseudomonadati</taxon>
        <taxon>Pseudomonadota</taxon>
        <taxon>Alphaproteobacteria</taxon>
        <taxon>Hyphomicrobiales</taxon>
        <taxon>Devosiaceae</taxon>
        <taxon>Devosia</taxon>
    </lineage>
</organism>
<dbReference type="RefSeq" id="WP_126151702.1">
    <property type="nucleotide sequence ID" value="NZ_JBHTMH010000001.1"/>
</dbReference>
<dbReference type="AlphaFoldDB" id="A0A3S4D763"/>
<accession>A0A3S4D763</accession>
<dbReference type="EMBL" id="UZWD01000038">
    <property type="protein sequence ID" value="VDS06028.1"/>
    <property type="molecule type" value="Genomic_DNA"/>
</dbReference>
<dbReference type="Pfam" id="PF09857">
    <property type="entry name" value="YjhX_toxin"/>
    <property type="match status" value="1"/>
</dbReference>